<dbReference type="AlphaFoldDB" id="A0A5N6NMX5"/>
<sequence>MQDHELSDHLTDELTDFGAIRVCLHLEMQTTTLRRINRGITAYEHLDKTAKDGRRWRAFSTRRTITTLGKLKTQNHETTMSPVHERHDRARRRHIFLQGYELSMYTTKQKLRSEIKLKKAIVKVKTMVVSVLSFMRAASLNKCNSKSAIDVSSATPVHRCF</sequence>
<organism evidence="1 2">
    <name type="scientific">Mikania micrantha</name>
    <name type="common">bitter vine</name>
    <dbReference type="NCBI Taxonomy" id="192012"/>
    <lineage>
        <taxon>Eukaryota</taxon>
        <taxon>Viridiplantae</taxon>
        <taxon>Streptophyta</taxon>
        <taxon>Embryophyta</taxon>
        <taxon>Tracheophyta</taxon>
        <taxon>Spermatophyta</taxon>
        <taxon>Magnoliopsida</taxon>
        <taxon>eudicotyledons</taxon>
        <taxon>Gunneridae</taxon>
        <taxon>Pentapetalae</taxon>
        <taxon>asterids</taxon>
        <taxon>campanulids</taxon>
        <taxon>Asterales</taxon>
        <taxon>Asteraceae</taxon>
        <taxon>Asteroideae</taxon>
        <taxon>Heliantheae alliance</taxon>
        <taxon>Eupatorieae</taxon>
        <taxon>Mikania</taxon>
    </lineage>
</organism>
<dbReference type="Proteomes" id="UP000326396">
    <property type="component" value="Linkage Group LG18"/>
</dbReference>
<protein>
    <submittedName>
        <fullName evidence="1">Uncharacterized protein</fullName>
    </submittedName>
</protein>
<dbReference type="EMBL" id="SZYD01000010">
    <property type="protein sequence ID" value="KAD4981790.1"/>
    <property type="molecule type" value="Genomic_DNA"/>
</dbReference>
<keyword evidence="2" id="KW-1185">Reference proteome</keyword>
<dbReference type="OrthoDB" id="1931227at2759"/>
<proteinExistence type="predicted"/>
<reference evidence="1 2" key="1">
    <citation type="submission" date="2019-05" db="EMBL/GenBank/DDBJ databases">
        <title>Mikania micrantha, genome provides insights into the molecular mechanism of rapid growth.</title>
        <authorList>
            <person name="Liu B."/>
        </authorList>
    </citation>
    <scope>NUCLEOTIDE SEQUENCE [LARGE SCALE GENOMIC DNA]</scope>
    <source>
        <strain evidence="1">NLD-2019</strain>
        <tissue evidence="1">Leaf</tissue>
    </source>
</reference>
<name>A0A5N6NMX5_9ASTR</name>
<accession>A0A5N6NMX5</accession>
<evidence type="ECO:0000313" key="2">
    <source>
        <dbReference type="Proteomes" id="UP000326396"/>
    </source>
</evidence>
<gene>
    <name evidence="1" type="ORF">E3N88_18461</name>
</gene>
<comment type="caution">
    <text evidence="1">The sequence shown here is derived from an EMBL/GenBank/DDBJ whole genome shotgun (WGS) entry which is preliminary data.</text>
</comment>
<evidence type="ECO:0000313" key="1">
    <source>
        <dbReference type="EMBL" id="KAD4981790.1"/>
    </source>
</evidence>